<organism evidence="2">
    <name type="scientific">Trepomonas sp. PC1</name>
    <dbReference type="NCBI Taxonomy" id="1076344"/>
    <lineage>
        <taxon>Eukaryota</taxon>
        <taxon>Metamonada</taxon>
        <taxon>Diplomonadida</taxon>
        <taxon>Hexamitidae</taxon>
        <taxon>Hexamitinae</taxon>
        <taxon>Trepomonas</taxon>
    </lineage>
</organism>
<evidence type="ECO:0008006" key="3">
    <source>
        <dbReference type="Google" id="ProtNLM"/>
    </source>
</evidence>
<proteinExistence type="predicted"/>
<keyword evidence="1" id="KW-0812">Transmembrane</keyword>
<sequence length="737" mass="84615">LQQNDWLVCTFDCQTINSVNGLTTYLSKNEISTLCTYPCPFELRYKIEEVCSPNCEFFKSQIGIINQYSVFQCENSCDFVVNSSNEGYICSDCTNLQGFWLINQSTHLCVDCELFNSLNQFQNTFECVSQCTGETKVVKNQFCVHNCSFVMQVEQIYYCKEICSLPFGFQLIDDLLVCKQCSTMTNQSYIQYNAATCLSFCLQNILYQDSIYWCVDDCEFVNESRFCVECFSFYVQPNICLQKCPPHYPLVDNTLQKGNAFQCVYQCETDPWFVNFNYCVDSCAQSYSNEWVQDVFVKLCTICDIFTETDFGNECIEDCSGIIFVTANQQECYLGDDKCQHFSSKKIYIDKQICVDQCLKFVDQLGQCVPSCSYSFQTISDQNQQIINICQSSCPLNTFYNVFQSILGVVQCTDSCDQYYKYYDDNDTHCVSNCENLAYKYIQGRKTCMDDSNCKFYIQLTYKECYIACINESFLFMIQKSTAYQCLQQCPNNYFYQEKHCTTICAHFSYNISMQCQNCSYQIKSQIQSSSYQCVDACIFPFNVSTYSVPALCLDQGDQEKMCNYIYNGFCNQSCTLFVQNSTNICLDSCTGVIQINICSETCNNGFLYLHTCISQCSMVNRYINNGTCVENCQYKIQKGYCVDSCSTSYGKVCIDCFIDNLGYCIENINLVESIMSNMLSSVQIALICTAILLIVVFSIILALILNKIKLKRGNQLKVQKTKLREINKQISFDLRG</sequence>
<evidence type="ECO:0000256" key="1">
    <source>
        <dbReference type="SAM" id="Phobius"/>
    </source>
</evidence>
<feature type="non-terminal residue" evidence="2">
    <location>
        <position position="737"/>
    </location>
</feature>
<protein>
    <recommendedName>
        <fullName evidence="3">Transmembrane protein</fullName>
    </recommendedName>
</protein>
<feature type="non-terminal residue" evidence="2">
    <location>
        <position position="1"/>
    </location>
</feature>
<dbReference type="EMBL" id="GDID01006392">
    <property type="protein sequence ID" value="JAP90214.1"/>
    <property type="molecule type" value="Transcribed_RNA"/>
</dbReference>
<evidence type="ECO:0000313" key="2">
    <source>
        <dbReference type="EMBL" id="JAP90214.1"/>
    </source>
</evidence>
<keyword evidence="1" id="KW-0472">Membrane</keyword>
<name>A0A146K2V5_9EUKA</name>
<gene>
    <name evidence="2" type="ORF">TPC1_30291</name>
</gene>
<feature type="transmembrane region" description="Helical" evidence="1">
    <location>
        <begin position="685"/>
        <end position="706"/>
    </location>
</feature>
<reference evidence="2" key="1">
    <citation type="submission" date="2015-07" db="EMBL/GenBank/DDBJ databases">
        <title>Adaptation to a free-living lifestyle via gene acquisitions in the diplomonad Trepomonas sp. PC1.</title>
        <authorList>
            <person name="Xu F."/>
            <person name="Jerlstrom-Hultqvist J."/>
            <person name="Kolisko M."/>
            <person name="Simpson A.G.B."/>
            <person name="Roger A.J."/>
            <person name="Svard S.G."/>
            <person name="Andersson J.O."/>
        </authorList>
    </citation>
    <scope>NUCLEOTIDE SEQUENCE</scope>
    <source>
        <strain evidence="2">PC1</strain>
    </source>
</reference>
<keyword evidence="1" id="KW-1133">Transmembrane helix</keyword>
<accession>A0A146K2V5</accession>
<dbReference type="AlphaFoldDB" id="A0A146K2V5"/>